<keyword evidence="7" id="KW-1133">Transmembrane helix</keyword>
<evidence type="ECO:0000313" key="9">
    <source>
        <dbReference type="EMBL" id="VFJ64186.1"/>
    </source>
</evidence>
<accession>A0A450TBS3</accession>
<dbReference type="EMBL" id="CAADFE010000005">
    <property type="protein sequence ID" value="VFJ64186.1"/>
    <property type="molecule type" value="Genomic_DNA"/>
</dbReference>
<evidence type="ECO:0000256" key="4">
    <source>
        <dbReference type="ARBA" id="ARBA00023134"/>
    </source>
</evidence>
<feature type="region of interest" description="Disordered" evidence="6">
    <location>
        <begin position="483"/>
        <end position="533"/>
    </location>
</feature>
<feature type="compositionally biased region" description="Basic residues" evidence="6">
    <location>
        <begin position="483"/>
        <end position="492"/>
    </location>
</feature>
<dbReference type="InterPro" id="IPR027417">
    <property type="entry name" value="P-loop_NTPase"/>
</dbReference>
<dbReference type="Pfam" id="PF00350">
    <property type="entry name" value="Dynamin_N"/>
    <property type="match status" value="1"/>
</dbReference>
<evidence type="ECO:0000256" key="3">
    <source>
        <dbReference type="ARBA" id="ARBA00022801"/>
    </source>
</evidence>
<keyword evidence="2" id="KW-0547">Nucleotide-binding</keyword>
<evidence type="ECO:0000256" key="2">
    <source>
        <dbReference type="ARBA" id="ARBA00022741"/>
    </source>
</evidence>
<dbReference type="GO" id="GO:0016020">
    <property type="term" value="C:membrane"/>
    <property type="evidence" value="ECO:0007669"/>
    <property type="project" value="UniProtKB-SubCell"/>
</dbReference>
<keyword evidence="3" id="KW-0378">Hydrolase</keyword>
<dbReference type="GO" id="GO:0003924">
    <property type="term" value="F:GTPase activity"/>
    <property type="evidence" value="ECO:0007669"/>
    <property type="project" value="InterPro"/>
</dbReference>
<dbReference type="SUPFAM" id="SSF52540">
    <property type="entry name" value="P-loop containing nucleoside triphosphate hydrolases"/>
    <property type="match status" value="1"/>
</dbReference>
<comment type="subcellular location">
    <subcellularLocation>
        <location evidence="1">Membrane</location>
    </subcellularLocation>
</comment>
<dbReference type="InterPro" id="IPR045063">
    <property type="entry name" value="Dynamin_N"/>
</dbReference>
<dbReference type="GO" id="GO:0008053">
    <property type="term" value="P:mitochondrial fusion"/>
    <property type="evidence" value="ECO:0007669"/>
    <property type="project" value="TreeGrafter"/>
</dbReference>
<proteinExistence type="predicted"/>
<protein>
    <submittedName>
        <fullName evidence="9">Dynamin family protein</fullName>
    </submittedName>
</protein>
<evidence type="ECO:0000256" key="6">
    <source>
        <dbReference type="SAM" id="MobiDB-lite"/>
    </source>
</evidence>
<dbReference type="PANTHER" id="PTHR10465">
    <property type="entry name" value="TRANSMEMBRANE GTPASE FZO1"/>
    <property type="match status" value="1"/>
</dbReference>
<dbReference type="PANTHER" id="PTHR10465:SF0">
    <property type="entry name" value="SARCALUMENIN"/>
    <property type="match status" value="1"/>
</dbReference>
<dbReference type="InterPro" id="IPR027094">
    <property type="entry name" value="Mitofusin_fam"/>
</dbReference>
<gene>
    <name evidence="9" type="ORF">BECKFW1821C_GA0114237_100551</name>
</gene>
<name>A0A450TBS3_9GAMM</name>
<evidence type="ECO:0000256" key="1">
    <source>
        <dbReference type="ARBA" id="ARBA00004370"/>
    </source>
</evidence>
<dbReference type="Gene3D" id="3.40.50.300">
    <property type="entry name" value="P-loop containing nucleotide triphosphate hydrolases"/>
    <property type="match status" value="1"/>
</dbReference>
<feature type="compositionally biased region" description="Basic and acidic residues" evidence="6">
    <location>
        <begin position="510"/>
        <end position="519"/>
    </location>
</feature>
<evidence type="ECO:0000259" key="8">
    <source>
        <dbReference type="Pfam" id="PF00350"/>
    </source>
</evidence>
<evidence type="ECO:0000256" key="5">
    <source>
        <dbReference type="ARBA" id="ARBA00023136"/>
    </source>
</evidence>
<evidence type="ECO:0000256" key="7">
    <source>
        <dbReference type="SAM" id="Phobius"/>
    </source>
</evidence>
<organism evidence="9">
    <name type="scientific">Candidatus Kentrum sp. FW</name>
    <dbReference type="NCBI Taxonomy" id="2126338"/>
    <lineage>
        <taxon>Bacteria</taxon>
        <taxon>Pseudomonadati</taxon>
        <taxon>Pseudomonadota</taxon>
        <taxon>Gammaproteobacteria</taxon>
        <taxon>Candidatus Kentrum</taxon>
    </lineage>
</organism>
<keyword evidence="4" id="KW-0342">GTP-binding</keyword>
<dbReference type="GO" id="GO:0005525">
    <property type="term" value="F:GTP binding"/>
    <property type="evidence" value="ECO:0007669"/>
    <property type="project" value="UniProtKB-KW"/>
</dbReference>
<feature type="transmembrane region" description="Helical" evidence="7">
    <location>
        <begin position="383"/>
        <end position="406"/>
    </location>
</feature>
<keyword evidence="7" id="KW-0812">Transmembrane</keyword>
<keyword evidence="5 7" id="KW-0472">Membrane</keyword>
<dbReference type="AlphaFoldDB" id="A0A450TBS3"/>
<sequence>MENTSPTIVKHRLQRLQVHLEQENPVILEVVKSFKTLDTVAYRLGVLSRSDSFATRVPWWPLVSILGTFSSGKSTFINHYLGQRLQLTGNQAVDDKFTVVCFSSDGVARTLPGLALDADPRFPFYQISTDIEEVSAGEGRRVDAYLQLKTCPSELLRGKIIIDSPGFDADAQRTSTLRITDQIIDLSDLVLVMFDARHPEPGAMQDSLEHLVTNTINRPDSNKFLYILNQIDATAREDNPEEVFAAWQRALAQVGLTAGRFYRIYSPDAAIPIEDENRRLRFEEKRDMDLAEIHHRMAQVEVERAYRIIGVLEKTAKRIRDELIPKIAGAKKLWKRYTLWTEGILLAVLLLGLFGFSLFAGYWEGFRFVPPSWLQWLTATWSRTGVTAFFVILVLGYLHFVIRGVTARFVTTKLRKKSDPEDVRDAVITGFRKNTRPWASLFANKPVGWSRWTEKRINNVLQDCDNYVEQLNTLYADPSGKQAKRKISRKFTKSPIASAPVPPTLPDIGEASREEESKTPGDGSVSEEKESKS</sequence>
<reference evidence="9" key="1">
    <citation type="submission" date="2019-02" db="EMBL/GenBank/DDBJ databases">
        <authorList>
            <person name="Gruber-Vodicka R. H."/>
            <person name="Seah K. B. B."/>
        </authorList>
    </citation>
    <scope>NUCLEOTIDE SEQUENCE</scope>
    <source>
        <strain evidence="9">BECK_BZ131</strain>
    </source>
</reference>
<feature type="domain" description="Dynamin N-terminal" evidence="8">
    <location>
        <begin position="63"/>
        <end position="213"/>
    </location>
</feature>
<feature type="transmembrane region" description="Helical" evidence="7">
    <location>
        <begin position="339"/>
        <end position="363"/>
    </location>
</feature>